<evidence type="ECO:0000313" key="5">
    <source>
        <dbReference type="EMBL" id="MBK6974860.1"/>
    </source>
</evidence>
<gene>
    <name evidence="5" type="ORF">IPH26_18675</name>
</gene>
<sequence length="371" mass="40648">MRTNAQSQIFMLGTSLDSPGGMTSVVRTLRDGGLFDAWCVEYIETYKVRRAITQLRVMSVALWRLVTALAANRVSLVHAHSASRGSFWRKSLLCALARLFGVPYLFHLHSGEFPVFYQEECNPVAKWWVRLTLRKASLVISLTESWRALLCAIEPTIRVVVVGNPVEVPIKLPTMRDPAINVLFLGRLREKKGVFDLVRALPAVLRQCPQLRFVLAGDEGEKEVLSLATALGVESAIHLPGWVDGEPKAALLREADLFVLPSYFEGLPVGLLEAMALGIPIVSCVVGGIPDLIEDGKHGLLVQPGDTTALAAAIVHLARHAPLRQSLRVAAHERVRSTYALPTLIAALGDLYAQLGCPKRAESNFGGDIRR</sequence>
<keyword evidence="2" id="KW-0328">Glycosyltransferase</keyword>
<dbReference type="EMBL" id="JADJEV010000005">
    <property type="protein sequence ID" value="MBK6974860.1"/>
    <property type="molecule type" value="Genomic_DNA"/>
</dbReference>
<name>A0A9D7HVS1_9PROT</name>
<dbReference type="PANTHER" id="PTHR12526">
    <property type="entry name" value="GLYCOSYLTRANSFERASE"/>
    <property type="match status" value="1"/>
</dbReference>
<keyword evidence="3" id="KW-0808">Transferase</keyword>
<evidence type="ECO:0000256" key="1">
    <source>
        <dbReference type="ARBA" id="ARBA00009481"/>
    </source>
</evidence>
<dbReference type="GO" id="GO:0016757">
    <property type="term" value="F:glycosyltransferase activity"/>
    <property type="evidence" value="ECO:0007669"/>
    <property type="project" value="UniProtKB-KW"/>
</dbReference>
<dbReference type="Pfam" id="PF13692">
    <property type="entry name" value="Glyco_trans_1_4"/>
    <property type="match status" value="1"/>
</dbReference>
<proteinExistence type="inferred from homology"/>
<dbReference type="SUPFAM" id="SSF53756">
    <property type="entry name" value="UDP-Glycosyltransferase/glycogen phosphorylase"/>
    <property type="match status" value="1"/>
</dbReference>
<evidence type="ECO:0000313" key="6">
    <source>
        <dbReference type="Proteomes" id="UP000807785"/>
    </source>
</evidence>
<evidence type="ECO:0000256" key="2">
    <source>
        <dbReference type="ARBA" id="ARBA00022676"/>
    </source>
</evidence>
<dbReference type="PANTHER" id="PTHR12526:SF640">
    <property type="entry name" value="COLANIC ACID BIOSYNTHESIS GLYCOSYLTRANSFERASE WCAL-RELATED"/>
    <property type="match status" value="1"/>
</dbReference>
<comment type="caution">
    <text evidence="5">The sequence shown here is derived from an EMBL/GenBank/DDBJ whole genome shotgun (WGS) entry which is preliminary data.</text>
</comment>
<accession>A0A9D7HVS1</accession>
<dbReference type="CDD" id="cd03801">
    <property type="entry name" value="GT4_PimA-like"/>
    <property type="match status" value="1"/>
</dbReference>
<dbReference type="Proteomes" id="UP000807785">
    <property type="component" value="Unassembled WGS sequence"/>
</dbReference>
<organism evidence="5 6">
    <name type="scientific">Candidatus Methylophosphatis roskildensis</name>
    <dbReference type="NCBI Taxonomy" id="2899263"/>
    <lineage>
        <taxon>Bacteria</taxon>
        <taxon>Pseudomonadati</taxon>
        <taxon>Pseudomonadota</taxon>
        <taxon>Betaproteobacteria</taxon>
        <taxon>Nitrosomonadales</taxon>
        <taxon>Sterolibacteriaceae</taxon>
        <taxon>Candidatus Methylophosphatis</taxon>
    </lineage>
</organism>
<evidence type="ECO:0000256" key="3">
    <source>
        <dbReference type="ARBA" id="ARBA00022679"/>
    </source>
</evidence>
<protein>
    <submittedName>
        <fullName evidence="5">Glycosyltransferase family 4 protein</fullName>
    </submittedName>
</protein>
<feature type="domain" description="Glycosyltransferase subfamily 4-like N-terminal" evidence="4">
    <location>
        <begin position="54"/>
        <end position="164"/>
    </location>
</feature>
<evidence type="ECO:0000259" key="4">
    <source>
        <dbReference type="Pfam" id="PF13579"/>
    </source>
</evidence>
<dbReference type="AlphaFoldDB" id="A0A9D7HVS1"/>
<dbReference type="InterPro" id="IPR028098">
    <property type="entry name" value="Glyco_trans_4-like_N"/>
</dbReference>
<comment type="similarity">
    <text evidence="1">Belongs to the glycosyltransferase group 1 family. Glycosyltransferase 4 subfamily.</text>
</comment>
<dbReference type="Pfam" id="PF13579">
    <property type="entry name" value="Glyco_trans_4_4"/>
    <property type="match status" value="1"/>
</dbReference>
<dbReference type="Gene3D" id="3.40.50.2000">
    <property type="entry name" value="Glycogen Phosphorylase B"/>
    <property type="match status" value="2"/>
</dbReference>
<reference evidence="5" key="1">
    <citation type="submission" date="2020-10" db="EMBL/GenBank/DDBJ databases">
        <title>Connecting structure to function with the recovery of over 1000 high-quality activated sludge metagenome-assembled genomes encoding full-length rRNA genes using long-read sequencing.</title>
        <authorList>
            <person name="Singleton C.M."/>
            <person name="Petriglieri F."/>
            <person name="Kristensen J.M."/>
            <person name="Kirkegaard R.H."/>
            <person name="Michaelsen T.Y."/>
            <person name="Andersen M.H."/>
            <person name="Karst S.M."/>
            <person name="Dueholm M.S."/>
            <person name="Nielsen P.H."/>
            <person name="Albertsen M."/>
        </authorList>
    </citation>
    <scope>NUCLEOTIDE SEQUENCE</scope>
    <source>
        <strain evidence="5">Bjer_18-Q3-R1-45_BAT3C.347</strain>
    </source>
</reference>